<proteinExistence type="predicted"/>
<gene>
    <name evidence="1" type="ORF">GGE06_004517</name>
</gene>
<dbReference type="AlphaFoldDB" id="A0A7W7U208"/>
<organism evidence="1 2">
    <name type="scientific">Streptomyces nymphaeiformis</name>
    <dbReference type="NCBI Taxonomy" id="2663842"/>
    <lineage>
        <taxon>Bacteria</taxon>
        <taxon>Bacillati</taxon>
        <taxon>Actinomycetota</taxon>
        <taxon>Actinomycetes</taxon>
        <taxon>Kitasatosporales</taxon>
        <taxon>Streptomycetaceae</taxon>
        <taxon>Streptomyces</taxon>
    </lineage>
</organism>
<evidence type="ECO:0000313" key="2">
    <source>
        <dbReference type="Proteomes" id="UP000582643"/>
    </source>
</evidence>
<comment type="caution">
    <text evidence="1">The sequence shown here is derived from an EMBL/GenBank/DDBJ whole genome shotgun (WGS) entry which is preliminary data.</text>
</comment>
<dbReference type="RefSeq" id="WP_184931540.1">
    <property type="nucleotide sequence ID" value="NZ_JACHJY010000006.1"/>
</dbReference>
<sequence>MVERGSERHLTVHNESGVVVIGEGNRVVNVVVPPVRSVYGEQVRRIAPGELLDREEELAELAAFCRSGDGYRWWRADAWAGKTALLSWFALHPPPGVRIVPFFVTARWGAQNDATAYVDVVLEQLAELAGEPLPPFLPAATRHARLLHLYGTAARACAGRGERLVLLVDGLDEDRGVTTGPDAHSIAALLPYDLPVLVSGRPNPPVPADVPEDHPLRDPAIVRILSPSPSARAIRVEAERELKRLLEGSGLPYELLALVTAAGGGLTADDLVELTGDVPYRVADVLRTGPGRTFAVRDGAYLLAHEELAARAREMLGARELARRRAVLHDWANEWRARGWPEGTPGYLLRGYVPMLREAGDVDRLTDCALDVVRHDRMLAATGGDGAALTEVRTASEAVLARGDAPGPAGAMLRLAVRRDRLEQRGGLIPPELAAGWAAVGEVDRAVALARAPGDERAAVALCAVALKLLERGERERAAALVDEAEALALRDREAGRRDAAAAAVAGALVALGALDRAERRLRRIGGEPARSGPLTALIRAFRAAGEDERALGLVRAEPDPRLRAGARTETVRLLAAAGRAEEAARAAREPDPNRAVRAVVLLRAAVLPGAGALLAEGLREWEATEPQEEEGGLRGELVEALVAVGERARARVPRHGPFGADDTVALAAAFARAGDWYEAWALVDALDTQDVERAVLRFARVRLDAGDLEAARELGYLGLMRDQEGFWESLAEAHLARREPDDDEELAGLMSVSRRGFAVLGVWARRWIERGEAERALASVGRWTRLVEEAQLTAPLVGAAAEALHDAGRTAEARALLLSAEEAARRPPRRVTAVRLARTARALAAAGLRAEALDLLDAFPPDGPHEDHEEADLVAALLVAGRPGHAEAHVWAGAGEETWLLAWIVTALITEGTSAYAERLIQQQHGDEVVAAGAVAYADTGDTRRAGTLLERLSDGALVAVVSARLALALDGQGRAAEAAGRLDRAVEAAREQVAVTAVMLPDVVRAQLALGRRAEAAELLATATRAWSMGYGREQPSDLPGAWVVAGEYDRAVRLVRTLPPDLAERGLLAVAVDLARAGRFDHAEALLAGLHHLGPACAGGYTVLAAEHPDPAAARRLTALALHLGPWFEALPAVLGRAPETVPLVLEEAARLRRALEV</sequence>
<evidence type="ECO:0000313" key="1">
    <source>
        <dbReference type="EMBL" id="MBB4983575.1"/>
    </source>
</evidence>
<name>A0A7W7U208_9ACTN</name>
<dbReference type="Proteomes" id="UP000582643">
    <property type="component" value="Unassembled WGS sequence"/>
</dbReference>
<accession>A0A7W7U208</accession>
<keyword evidence="2" id="KW-1185">Reference proteome</keyword>
<dbReference type="EMBL" id="JACHJY010000006">
    <property type="protein sequence ID" value="MBB4983575.1"/>
    <property type="molecule type" value="Genomic_DNA"/>
</dbReference>
<protein>
    <submittedName>
        <fullName evidence="1">Tetratricopeptide (TPR) repeat protein</fullName>
    </submittedName>
</protein>
<reference evidence="1 2" key="1">
    <citation type="submission" date="2020-08" db="EMBL/GenBank/DDBJ databases">
        <title>Genomic Encyclopedia of Type Strains, Phase III (KMG-III): the genomes of soil and plant-associated and newly described type strains.</title>
        <authorList>
            <person name="Whitman W."/>
        </authorList>
    </citation>
    <scope>NUCLEOTIDE SEQUENCE [LARGE SCALE GENOMIC DNA]</scope>
    <source>
        <strain evidence="1 2">SFB5A</strain>
    </source>
</reference>